<feature type="non-terminal residue" evidence="5">
    <location>
        <position position="1"/>
    </location>
</feature>
<evidence type="ECO:0000256" key="3">
    <source>
        <dbReference type="ARBA" id="ARBA00023315"/>
    </source>
</evidence>
<dbReference type="InterPro" id="IPR018201">
    <property type="entry name" value="Ketoacyl_synth_AS"/>
</dbReference>
<dbReference type="Pfam" id="PF00109">
    <property type="entry name" value="ketoacyl-synt"/>
    <property type="match status" value="1"/>
</dbReference>
<keyword evidence="1" id="KW-0808">Transferase</keyword>
<evidence type="ECO:0000313" key="5">
    <source>
        <dbReference type="EMBL" id="MPY65053.1"/>
    </source>
</evidence>
<evidence type="ECO:0000313" key="6">
    <source>
        <dbReference type="Proteomes" id="UP000400924"/>
    </source>
</evidence>
<accession>A0A5N8Y0D2</accession>
<dbReference type="InterPro" id="IPR014030">
    <property type="entry name" value="Ketoacyl_synth_N"/>
</dbReference>
<dbReference type="FunFam" id="3.40.47.10:FF:000019">
    <property type="entry name" value="Polyketide synthase type I"/>
    <property type="match status" value="1"/>
</dbReference>
<dbReference type="PROSITE" id="PS00606">
    <property type="entry name" value="KS3_1"/>
    <property type="match status" value="1"/>
</dbReference>
<dbReference type="Gene3D" id="3.40.47.10">
    <property type="match status" value="1"/>
</dbReference>
<dbReference type="SUPFAM" id="SSF53901">
    <property type="entry name" value="Thiolase-like"/>
    <property type="match status" value="1"/>
</dbReference>
<feature type="domain" description="Ketosynthase family 3 (KS3)" evidence="4">
    <location>
        <begin position="1"/>
        <end position="390"/>
    </location>
</feature>
<sequence>DEAVAIVGMGCRFPGGVDSPGALWDLVASGGDGVSGFPVDRGWDLASLFGEGPGSSATREGGFLHEAAEFDAELFGISPREALAMDPQQRLLLETSWEALERAGVDPLSLRGSRTGVFAGLMYHDYASRLPVTPDEVEGLLGNGNAGSVFSGRVAYVFGFEGPAVTVDTACSSSLVALHLACQSLRSGECDTALAGGVTVMATPATFVEFSRQGGLASDGRCKAFGESADGTGWAEGAGVLVLMRLSEARRLGRPVLAVVRGSAVNQDGASNGLTAPNGPSQQRVIRQALANAGVTAGDIDAVEAHGTGTRLGDPIEAQALLATYGQARDGDGEPLWLGSIKSNIGHTQAAAGAAGVIKMVMALREETLPRTLHADQPSTHVDWESGAVE</sequence>
<dbReference type="InterPro" id="IPR014031">
    <property type="entry name" value="Ketoacyl_synth_C"/>
</dbReference>
<gene>
    <name evidence="5" type="ORF">FNH08_50340</name>
</gene>
<dbReference type="EMBL" id="VJZC01001094">
    <property type="protein sequence ID" value="MPY65053.1"/>
    <property type="molecule type" value="Genomic_DNA"/>
</dbReference>
<dbReference type="PROSITE" id="PS52004">
    <property type="entry name" value="KS3_2"/>
    <property type="match status" value="1"/>
</dbReference>
<feature type="non-terminal residue" evidence="5">
    <location>
        <position position="390"/>
    </location>
</feature>
<dbReference type="CDD" id="cd00833">
    <property type="entry name" value="PKS"/>
    <property type="match status" value="1"/>
</dbReference>
<organism evidence="5 6">
    <name type="scientific">Streptomyces spongiae</name>
    <dbReference type="NCBI Taxonomy" id="565072"/>
    <lineage>
        <taxon>Bacteria</taxon>
        <taxon>Bacillati</taxon>
        <taxon>Actinomycetota</taxon>
        <taxon>Actinomycetes</taxon>
        <taxon>Kitasatosporales</taxon>
        <taxon>Streptomycetaceae</taxon>
        <taxon>Streptomyces</taxon>
    </lineage>
</organism>
<dbReference type="GO" id="GO:0033068">
    <property type="term" value="P:macrolide biosynthetic process"/>
    <property type="evidence" value="ECO:0007669"/>
    <property type="project" value="UniProtKB-ARBA"/>
</dbReference>
<dbReference type="AlphaFoldDB" id="A0A5N8Y0D2"/>
<dbReference type="InterPro" id="IPR020841">
    <property type="entry name" value="PKS_Beta-ketoAc_synthase_dom"/>
</dbReference>
<dbReference type="SMART" id="SM00825">
    <property type="entry name" value="PKS_KS"/>
    <property type="match status" value="1"/>
</dbReference>
<keyword evidence="3" id="KW-0012">Acyltransferase</keyword>
<dbReference type="InterPro" id="IPR016039">
    <property type="entry name" value="Thiolase-like"/>
</dbReference>
<dbReference type="InterPro" id="IPR050091">
    <property type="entry name" value="PKS_NRPS_Biosynth_Enz"/>
</dbReference>
<keyword evidence="2" id="KW-0511">Multifunctional enzyme</keyword>
<evidence type="ECO:0000259" key="4">
    <source>
        <dbReference type="PROSITE" id="PS52004"/>
    </source>
</evidence>
<proteinExistence type="predicted"/>
<dbReference type="Pfam" id="PF02801">
    <property type="entry name" value="Ketoacyl-synt_C"/>
    <property type="match status" value="1"/>
</dbReference>
<name>A0A5N8Y0D2_9ACTN</name>
<comment type="caution">
    <text evidence="5">The sequence shown here is derived from an EMBL/GenBank/DDBJ whole genome shotgun (WGS) entry which is preliminary data.</text>
</comment>
<protein>
    <submittedName>
        <fullName evidence="5">Polyketide synthase</fullName>
    </submittedName>
</protein>
<dbReference type="Proteomes" id="UP000400924">
    <property type="component" value="Unassembled WGS sequence"/>
</dbReference>
<keyword evidence="6" id="KW-1185">Reference proteome</keyword>
<dbReference type="GO" id="GO:0006633">
    <property type="term" value="P:fatty acid biosynthetic process"/>
    <property type="evidence" value="ECO:0007669"/>
    <property type="project" value="InterPro"/>
</dbReference>
<dbReference type="PANTHER" id="PTHR43775">
    <property type="entry name" value="FATTY ACID SYNTHASE"/>
    <property type="match status" value="1"/>
</dbReference>
<evidence type="ECO:0000256" key="1">
    <source>
        <dbReference type="ARBA" id="ARBA00022679"/>
    </source>
</evidence>
<dbReference type="RefSeq" id="WP_194238911.1">
    <property type="nucleotide sequence ID" value="NZ_VJZC01001094.1"/>
</dbReference>
<dbReference type="GO" id="GO:0004315">
    <property type="term" value="F:3-oxoacyl-[acyl-carrier-protein] synthase activity"/>
    <property type="evidence" value="ECO:0007669"/>
    <property type="project" value="InterPro"/>
</dbReference>
<reference evidence="5 6" key="1">
    <citation type="submission" date="2019-07" db="EMBL/GenBank/DDBJ databases">
        <title>New species of Amycolatopsis and Streptomyces.</title>
        <authorList>
            <person name="Duangmal K."/>
            <person name="Teo W.F.A."/>
            <person name="Lipun K."/>
        </authorList>
    </citation>
    <scope>NUCLEOTIDE SEQUENCE [LARGE SCALE GENOMIC DNA]</scope>
    <source>
        <strain evidence="5 6">NBRC 106415</strain>
    </source>
</reference>
<dbReference type="GO" id="GO:0004312">
    <property type="term" value="F:fatty acid synthase activity"/>
    <property type="evidence" value="ECO:0007669"/>
    <property type="project" value="TreeGrafter"/>
</dbReference>
<dbReference type="PANTHER" id="PTHR43775:SF51">
    <property type="entry name" value="INACTIVE PHENOLPHTHIOCEROL SYNTHESIS POLYKETIDE SYNTHASE TYPE I PKS1-RELATED"/>
    <property type="match status" value="1"/>
</dbReference>
<dbReference type="GO" id="GO:0031177">
    <property type="term" value="F:phosphopantetheine binding"/>
    <property type="evidence" value="ECO:0007669"/>
    <property type="project" value="UniProtKB-ARBA"/>
</dbReference>
<evidence type="ECO:0000256" key="2">
    <source>
        <dbReference type="ARBA" id="ARBA00023268"/>
    </source>
</evidence>